<evidence type="ECO:0000313" key="2">
    <source>
        <dbReference type="Proteomes" id="UP000887565"/>
    </source>
</evidence>
<name>A0A915ICM3_ROMCU</name>
<sequence>MDPISAPDPVAPIMTKINNNNNMAAAKELLTANDRDAQVDAPIDSRPKLAENQTDSFIFDQRK</sequence>
<dbReference type="WBParaSite" id="nRc.2.0.1.t10981-RA">
    <property type="protein sequence ID" value="nRc.2.0.1.t10981-RA"/>
    <property type="gene ID" value="nRc.2.0.1.g10981"/>
</dbReference>
<dbReference type="Proteomes" id="UP000887565">
    <property type="component" value="Unplaced"/>
</dbReference>
<feature type="compositionally biased region" description="Basic and acidic residues" evidence="1">
    <location>
        <begin position="36"/>
        <end position="49"/>
    </location>
</feature>
<reference evidence="3" key="1">
    <citation type="submission" date="2022-11" db="UniProtKB">
        <authorList>
            <consortium name="WormBaseParasite"/>
        </authorList>
    </citation>
    <scope>IDENTIFICATION</scope>
</reference>
<protein>
    <submittedName>
        <fullName evidence="3">Uncharacterized protein</fullName>
    </submittedName>
</protein>
<feature type="region of interest" description="Disordered" evidence="1">
    <location>
        <begin position="36"/>
        <end position="63"/>
    </location>
</feature>
<keyword evidence="2" id="KW-1185">Reference proteome</keyword>
<proteinExistence type="predicted"/>
<evidence type="ECO:0000256" key="1">
    <source>
        <dbReference type="SAM" id="MobiDB-lite"/>
    </source>
</evidence>
<accession>A0A915ICM3</accession>
<dbReference type="AlphaFoldDB" id="A0A915ICM3"/>
<organism evidence="2 3">
    <name type="scientific">Romanomermis culicivorax</name>
    <name type="common">Nematode worm</name>
    <dbReference type="NCBI Taxonomy" id="13658"/>
    <lineage>
        <taxon>Eukaryota</taxon>
        <taxon>Metazoa</taxon>
        <taxon>Ecdysozoa</taxon>
        <taxon>Nematoda</taxon>
        <taxon>Enoplea</taxon>
        <taxon>Dorylaimia</taxon>
        <taxon>Mermithida</taxon>
        <taxon>Mermithoidea</taxon>
        <taxon>Mermithidae</taxon>
        <taxon>Romanomermis</taxon>
    </lineage>
</organism>
<evidence type="ECO:0000313" key="3">
    <source>
        <dbReference type="WBParaSite" id="nRc.2.0.1.t10981-RA"/>
    </source>
</evidence>